<dbReference type="SMART" id="SM00671">
    <property type="entry name" value="SEL1"/>
    <property type="match status" value="10"/>
</dbReference>
<keyword evidence="5" id="KW-1185">Reference proteome</keyword>
<evidence type="ECO:0000256" key="2">
    <source>
        <dbReference type="SAM" id="MobiDB-lite"/>
    </source>
</evidence>
<dbReference type="Proteomes" id="UP001150062">
    <property type="component" value="Unassembled WGS sequence"/>
</dbReference>
<dbReference type="EMBL" id="JAOAOG010000020">
    <property type="protein sequence ID" value="KAJ6254434.1"/>
    <property type="molecule type" value="Genomic_DNA"/>
</dbReference>
<dbReference type="InterPro" id="IPR050767">
    <property type="entry name" value="Sel1_AlgK"/>
</dbReference>
<evidence type="ECO:0000256" key="1">
    <source>
        <dbReference type="ARBA" id="ARBA00038101"/>
    </source>
</evidence>
<dbReference type="SUPFAM" id="SSF81901">
    <property type="entry name" value="HCP-like"/>
    <property type="match status" value="3"/>
</dbReference>
<accession>A0ABQ8ZC12</accession>
<protein>
    <submittedName>
        <fullName evidence="4">Sel-1-like protein</fullName>
    </submittedName>
</protein>
<dbReference type="Pfam" id="PF08238">
    <property type="entry name" value="Sel1"/>
    <property type="match status" value="10"/>
</dbReference>
<dbReference type="InterPro" id="IPR006597">
    <property type="entry name" value="Sel1-like"/>
</dbReference>
<sequence length="744" mass="84950">MRLSVKLIFILFFYFALVASIPFLLTNLLEDNDSWLLETPTNDIDLELLKSYLKRDIVHPLSNIKESDPKQFEESRSLYQKATEKRESDPNLATYLFKLSASLGNPEAYYSLGEMYLFGNNITKNHNCLAEYYFRKGVSLGHSQSMIALSFVLSTGKCQEEPDQALALVNLHIAADTKKDLNANMILGYRYKEGIGVQRNCQKAIKYYSKVANHVYDNNGDGALPQMNRIHNKKSKFEEQKKKEETKKKESKTVDYIKMATRQDDDNQLTLLGKIYHAGYGGIEKDFGKAIDYYTRASERGNIEAKTNLGNMKLFGTGTEKNYTEAFQLFSEATEGGNAAAMNNLAVLFQNGMGTEKNLTMSCRLLKNASKKGLALAQYSYALFLLNGHGCEKNVTKSFKYFKKAADQDHMASIVLTAQMYNGGEGTGQSCENALEYYKKIAERGEWADDFKDAYQYWNNGDLLKSILIYEQLAEFGYEIAQSNVANLYYQMANIKDMKKIFNGNLKLIDKDAGADGSPLLSAYDIKDWLDFQRKNRALSYYYLSGNQNNSNSLNKVAKFYFDGFGVEKDVVKSFKTYQRSSSLNNSHASYQIGKFYELGLAGLEKDYFIAKKYYDQALSFDKKSFFIMGFVYLKWGVFAFINHPLIMLKRVFHFKKYFLILSTFLNLLNSSASIKYHDTFKKDFAKKMDTEIYIIIISLALVFAFFGLRAILKKTTIQNNDANESDHNNNNNNNNNILIENNN</sequence>
<comment type="similarity">
    <text evidence="1">Belongs to the sel-1 family.</text>
</comment>
<name>A0ABQ8ZC12_9EUKA</name>
<dbReference type="InterPro" id="IPR011990">
    <property type="entry name" value="TPR-like_helical_dom_sf"/>
</dbReference>
<feature type="region of interest" description="Disordered" evidence="2">
    <location>
        <begin position="722"/>
        <end position="744"/>
    </location>
</feature>
<feature type="transmembrane region" description="Helical" evidence="3">
    <location>
        <begin position="693"/>
        <end position="713"/>
    </location>
</feature>
<comment type="caution">
    <text evidence="4">The sequence shown here is derived from an EMBL/GenBank/DDBJ whole genome shotgun (WGS) entry which is preliminary data.</text>
</comment>
<feature type="compositionally biased region" description="Low complexity" evidence="2">
    <location>
        <begin position="729"/>
        <end position="744"/>
    </location>
</feature>
<evidence type="ECO:0000313" key="5">
    <source>
        <dbReference type="Proteomes" id="UP001150062"/>
    </source>
</evidence>
<feature type="transmembrane region" description="Helical" evidence="3">
    <location>
        <begin position="7"/>
        <end position="25"/>
    </location>
</feature>
<keyword evidence="3" id="KW-0472">Membrane</keyword>
<proteinExistence type="inferred from homology"/>
<keyword evidence="3" id="KW-1133">Transmembrane helix</keyword>
<feature type="transmembrane region" description="Helical" evidence="3">
    <location>
        <begin position="626"/>
        <end position="646"/>
    </location>
</feature>
<dbReference type="Gene3D" id="1.25.40.10">
    <property type="entry name" value="Tetratricopeptide repeat domain"/>
    <property type="match status" value="2"/>
</dbReference>
<feature type="transmembrane region" description="Helical" evidence="3">
    <location>
        <begin position="658"/>
        <end position="678"/>
    </location>
</feature>
<dbReference type="PANTHER" id="PTHR11102:SF147">
    <property type="entry name" value="SEL1L ADAPTOR SUBUNIT OF ERAD E3 UBIQUITIN LIGASE"/>
    <property type="match status" value="1"/>
</dbReference>
<keyword evidence="3" id="KW-0812">Transmembrane</keyword>
<gene>
    <name evidence="4" type="ORF">M0813_12391</name>
</gene>
<dbReference type="PANTHER" id="PTHR11102">
    <property type="entry name" value="SEL-1-LIKE PROTEIN"/>
    <property type="match status" value="1"/>
</dbReference>
<organism evidence="4 5">
    <name type="scientific">Anaeramoeba flamelloides</name>
    <dbReference type="NCBI Taxonomy" id="1746091"/>
    <lineage>
        <taxon>Eukaryota</taxon>
        <taxon>Metamonada</taxon>
        <taxon>Anaeramoebidae</taxon>
        <taxon>Anaeramoeba</taxon>
    </lineage>
</organism>
<evidence type="ECO:0000313" key="4">
    <source>
        <dbReference type="EMBL" id="KAJ6254434.1"/>
    </source>
</evidence>
<reference evidence="4" key="1">
    <citation type="submission" date="2022-08" db="EMBL/GenBank/DDBJ databases">
        <title>Novel sulfate-reducing endosymbionts in the free-living metamonad Anaeramoeba.</title>
        <authorList>
            <person name="Jerlstrom-Hultqvist J."/>
            <person name="Cepicka I."/>
            <person name="Gallot-Lavallee L."/>
            <person name="Salas-Leiva D."/>
            <person name="Curtis B.A."/>
            <person name="Zahonova K."/>
            <person name="Pipaliya S."/>
            <person name="Dacks J."/>
            <person name="Roger A.J."/>
        </authorList>
    </citation>
    <scope>NUCLEOTIDE SEQUENCE</scope>
    <source>
        <strain evidence="4">Schooner1</strain>
    </source>
</reference>
<evidence type="ECO:0000256" key="3">
    <source>
        <dbReference type="SAM" id="Phobius"/>
    </source>
</evidence>